<comment type="similarity">
    <text evidence="1">Belongs to the aldo/keto reductase family.</text>
</comment>
<dbReference type="InterPro" id="IPR020471">
    <property type="entry name" value="AKR"/>
</dbReference>
<dbReference type="InterPro" id="IPR036812">
    <property type="entry name" value="NAD(P)_OxRdtase_dom_sf"/>
</dbReference>
<feature type="site" description="Lowers pKa of active site Tyr" evidence="6">
    <location>
        <position position="91"/>
    </location>
</feature>
<dbReference type="PANTHER" id="PTHR43827:SF3">
    <property type="entry name" value="NADP-DEPENDENT OXIDOREDUCTASE DOMAIN-CONTAINING PROTEIN"/>
    <property type="match status" value="1"/>
</dbReference>
<evidence type="ECO:0000256" key="2">
    <source>
        <dbReference type="ARBA" id="ARBA00022857"/>
    </source>
</evidence>
<evidence type="ECO:0000256" key="1">
    <source>
        <dbReference type="ARBA" id="ARBA00007905"/>
    </source>
</evidence>
<feature type="binding site" evidence="5">
    <location>
        <position position="127"/>
    </location>
    <ligand>
        <name>substrate</name>
    </ligand>
</feature>
<dbReference type="AlphaFoldDB" id="A0A0P1KXT0"/>
<dbReference type="PRINTS" id="PR00069">
    <property type="entry name" value="ALDKETRDTASE"/>
</dbReference>
<protein>
    <submittedName>
        <fullName evidence="8">LAQU0S14e03114g1_1</fullName>
    </submittedName>
</protein>
<dbReference type="InterPro" id="IPR023210">
    <property type="entry name" value="NADP_OxRdtase_dom"/>
</dbReference>
<dbReference type="Proteomes" id="UP000236544">
    <property type="component" value="Unassembled WGS sequence"/>
</dbReference>
<evidence type="ECO:0000256" key="3">
    <source>
        <dbReference type="ARBA" id="ARBA00023002"/>
    </source>
</evidence>
<dbReference type="GO" id="GO:0016652">
    <property type="term" value="F:oxidoreductase activity, acting on NAD(P)H as acceptor"/>
    <property type="evidence" value="ECO:0007669"/>
    <property type="project" value="InterPro"/>
</dbReference>
<dbReference type="FunFam" id="3.20.20.100:FF:000002">
    <property type="entry name" value="2,5-diketo-D-gluconic acid reductase A"/>
    <property type="match status" value="1"/>
</dbReference>
<dbReference type="PROSITE" id="PS00062">
    <property type="entry name" value="ALDOKETO_REDUCTASE_2"/>
    <property type="match status" value="1"/>
</dbReference>
<dbReference type="PANTHER" id="PTHR43827">
    <property type="entry name" value="2,5-DIKETO-D-GLUCONIC ACID REDUCTASE"/>
    <property type="match status" value="1"/>
</dbReference>
<dbReference type="OrthoDB" id="416253at2759"/>
<sequence length="313" mass="35345">MAIKIPTVALKGSGDQIPVIGFGSGTKWRIAKAEGEKKDLFIQELADQVSNAIKAGFNHIDAAEAYKTHPEVGAGIANSGVPREKLWVTDKYTPWSWTWRKGKGPLESLELSLEKMQMQYVDLYLVHVPFINPETAGIDLKEAWRQMEEIYDRGWARNIGVSNFDVESLEYIRKIGRYQPAVNQIEFSAYMQQQSPGIISYCKKHGIVIEGYSPLVPLTKGRPGPLDDILPLIAKKYGKSELQVLLRWVVQNGVVVVTTSAQRKRLDESLNIFDFELSSEDFASITEVGKTKIFRNFMTDLYGKYDSTLYNDL</sequence>
<name>A0A0P1KXT0_9SACH</name>
<dbReference type="Pfam" id="PF00248">
    <property type="entry name" value="Aldo_ket_red"/>
    <property type="match status" value="1"/>
</dbReference>
<evidence type="ECO:0000313" key="9">
    <source>
        <dbReference type="Proteomes" id="UP000236544"/>
    </source>
</evidence>
<dbReference type="InterPro" id="IPR018170">
    <property type="entry name" value="Aldo/ket_reductase_CS"/>
</dbReference>
<dbReference type="PIRSF" id="PIRSF000097">
    <property type="entry name" value="AKR"/>
    <property type="match status" value="1"/>
</dbReference>
<evidence type="ECO:0000259" key="7">
    <source>
        <dbReference type="Pfam" id="PF00248"/>
    </source>
</evidence>
<dbReference type="InterPro" id="IPR044494">
    <property type="entry name" value="AKR3C2/3"/>
</dbReference>
<feature type="active site" description="Proton donor" evidence="4">
    <location>
        <position position="66"/>
    </location>
</feature>
<evidence type="ECO:0000256" key="6">
    <source>
        <dbReference type="PIRSR" id="PIRSR000097-3"/>
    </source>
</evidence>
<dbReference type="Gene3D" id="3.20.20.100">
    <property type="entry name" value="NADP-dependent oxidoreductase domain"/>
    <property type="match status" value="1"/>
</dbReference>
<proteinExistence type="inferred from homology"/>
<organism evidence="8 9">
    <name type="scientific">Lachancea quebecensis</name>
    <dbReference type="NCBI Taxonomy" id="1654605"/>
    <lineage>
        <taxon>Eukaryota</taxon>
        <taxon>Fungi</taxon>
        <taxon>Dikarya</taxon>
        <taxon>Ascomycota</taxon>
        <taxon>Saccharomycotina</taxon>
        <taxon>Saccharomycetes</taxon>
        <taxon>Saccharomycetales</taxon>
        <taxon>Saccharomycetaceae</taxon>
        <taxon>Lachancea</taxon>
    </lineage>
</organism>
<keyword evidence="3" id="KW-0560">Oxidoreductase</keyword>
<evidence type="ECO:0000256" key="5">
    <source>
        <dbReference type="PIRSR" id="PIRSR000097-2"/>
    </source>
</evidence>
<dbReference type="CDD" id="cd19120">
    <property type="entry name" value="AKR_AKR3C2-3"/>
    <property type="match status" value="1"/>
</dbReference>
<keyword evidence="9" id="KW-1185">Reference proteome</keyword>
<dbReference type="EMBL" id="LN890536">
    <property type="protein sequence ID" value="CUS24230.1"/>
    <property type="molecule type" value="Genomic_DNA"/>
</dbReference>
<gene>
    <name evidence="8" type="ORF">LAQU0_S14e03114g</name>
</gene>
<accession>A0A0P1KXT0</accession>
<evidence type="ECO:0000256" key="4">
    <source>
        <dbReference type="PIRSR" id="PIRSR000097-1"/>
    </source>
</evidence>
<reference evidence="9" key="1">
    <citation type="submission" date="2015-10" db="EMBL/GenBank/DDBJ databases">
        <authorList>
            <person name="Devillers H."/>
        </authorList>
    </citation>
    <scope>NUCLEOTIDE SEQUENCE [LARGE SCALE GENOMIC DNA]</scope>
</reference>
<dbReference type="GO" id="GO:0016616">
    <property type="term" value="F:oxidoreductase activity, acting on the CH-OH group of donors, NAD or NADP as acceptor"/>
    <property type="evidence" value="ECO:0007669"/>
    <property type="project" value="UniProtKB-ARBA"/>
</dbReference>
<evidence type="ECO:0000313" key="8">
    <source>
        <dbReference type="EMBL" id="CUS24230.1"/>
    </source>
</evidence>
<keyword evidence="2" id="KW-0521">NADP</keyword>
<dbReference type="SUPFAM" id="SSF51430">
    <property type="entry name" value="NAD(P)-linked oxidoreductase"/>
    <property type="match status" value="1"/>
</dbReference>
<feature type="domain" description="NADP-dependent oxidoreductase" evidence="7">
    <location>
        <begin position="43"/>
        <end position="288"/>
    </location>
</feature>